<dbReference type="RefSeq" id="WP_167147281.1">
    <property type="nucleotide sequence ID" value="NZ_JAAMOX010000001.1"/>
</dbReference>
<evidence type="ECO:0000313" key="3">
    <source>
        <dbReference type="Proteomes" id="UP000541033"/>
    </source>
</evidence>
<keyword evidence="1" id="KW-1133">Transmembrane helix</keyword>
<reference evidence="2 3" key="1">
    <citation type="submission" date="2020-02" db="EMBL/GenBank/DDBJ databases">
        <title>Sequencing the genomes of 1000 actinobacteria strains.</title>
        <authorList>
            <person name="Klenk H.-P."/>
        </authorList>
    </citation>
    <scope>NUCLEOTIDE SEQUENCE [LARGE SCALE GENOMIC DNA]</scope>
    <source>
        <strain evidence="2 3">DSM 27960</strain>
    </source>
</reference>
<feature type="transmembrane region" description="Helical" evidence="1">
    <location>
        <begin position="110"/>
        <end position="127"/>
    </location>
</feature>
<accession>A0A7X5QYZ3</accession>
<feature type="transmembrane region" description="Helical" evidence="1">
    <location>
        <begin position="21"/>
        <end position="40"/>
    </location>
</feature>
<dbReference type="Proteomes" id="UP000541033">
    <property type="component" value="Unassembled WGS sequence"/>
</dbReference>
<name>A0A7X5QYZ3_9MICO</name>
<keyword evidence="3" id="KW-1185">Reference proteome</keyword>
<comment type="caution">
    <text evidence="2">The sequence shown here is derived from an EMBL/GenBank/DDBJ whole genome shotgun (WGS) entry which is preliminary data.</text>
</comment>
<dbReference type="AlphaFoldDB" id="A0A7X5QYZ3"/>
<evidence type="ECO:0000313" key="2">
    <source>
        <dbReference type="EMBL" id="NIH52558.1"/>
    </source>
</evidence>
<feature type="transmembrane region" description="Helical" evidence="1">
    <location>
        <begin position="79"/>
        <end position="98"/>
    </location>
</feature>
<sequence>MSVRDIWESITEPRHLKTAYAAIYLIVLGIGAGSLVTPPAVMTGEIGELTSIAWSLLFIVGAIGGIVAVFPGWWWVERLAIGMILVGIGIYFAVVIWADMHDGGVTRYTQAGLSFLSGSVFYIRWLLIKKYSFEPRGGTPEWQQIPK</sequence>
<organism evidence="2 3">
    <name type="scientific">Lysinibacter cavernae</name>
    <dbReference type="NCBI Taxonomy" id="1640652"/>
    <lineage>
        <taxon>Bacteria</taxon>
        <taxon>Bacillati</taxon>
        <taxon>Actinomycetota</taxon>
        <taxon>Actinomycetes</taxon>
        <taxon>Micrococcales</taxon>
        <taxon>Microbacteriaceae</taxon>
        <taxon>Lysinibacter</taxon>
    </lineage>
</organism>
<keyword evidence="1" id="KW-0472">Membrane</keyword>
<feature type="transmembrane region" description="Helical" evidence="1">
    <location>
        <begin position="52"/>
        <end position="72"/>
    </location>
</feature>
<gene>
    <name evidence="2" type="ORF">FHX76_000426</name>
</gene>
<protein>
    <submittedName>
        <fullName evidence="2">Uncharacterized protein</fullName>
    </submittedName>
</protein>
<evidence type="ECO:0000256" key="1">
    <source>
        <dbReference type="SAM" id="Phobius"/>
    </source>
</evidence>
<keyword evidence="1" id="KW-0812">Transmembrane</keyword>
<proteinExistence type="predicted"/>
<dbReference type="EMBL" id="JAAMOX010000001">
    <property type="protein sequence ID" value="NIH52558.1"/>
    <property type="molecule type" value="Genomic_DNA"/>
</dbReference>